<protein>
    <submittedName>
        <fullName evidence="1">Ribosome-binding factor A</fullName>
    </submittedName>
</protein>
<dbReference type="NCBIfam" id="TIGR00082">
    <property type="entry name" value="rbfA"/>
    <property type="match status" value="1"/>
</dbReference>
<evidence type="ECO:0000313" key="1">
    <source>
        <dbReference type="EMBL" id="QEA04072.1"/>
    </source>
</evidence>
<dbReference type="HAMAP" id="MF_00003">
    <property type="entry name" value="RbfA"/>
    <property type="match status" value="1"/>
</dbReference>
<dbReference type="InterPro" id="IPR023799">
    <property type="entry name" value="RbfA_dom_sf"/>
</dbReference>
<dbReference type="PANTHER" id="PTHR33515">
    <property type="entry name" value="RIBOSOME-BINDING FACTOR A, CHLOROPLASTIC-RELATED"/>
    <property type="match status" value="1"/>
</dbReference>
<dbReference type="PANTHER" id="PTHR33515:SF1">
    <property type="entry name" value="RIBOSOME-BINDING FACTOR A, CHLOROPLASTIC-RELATED"/>
    <property type="match status" value="1"/>
</dbReference>
<gene>
    <name evidence="1" type="primary">rbfA</name>
    <name evidence="1" type="ORF">KBTEX_00375</name>
</gene>
<dbReference type="GO" id="GO:0006364">
    <property type="term" value="P:rRNA processing"/>
    <property type="evidence" value="ECO:0007669"/>
    <property type="project" value="InterPro"/>
</dbReference>
<dbReference type="AlphaFoldDB" id="A0A5B8R9P0"/>
<dbReference type="Pfam" id="PF02033">
    <property type="entry name" value="RBFA"/>
    <property type="match status" value="1"/>
</dbReference>
<sequence>MARDFSRTRRVGEQIQRELAELIRDEVRDPRVGSVTVSEVSVTRDFAHARVLVTVLGASAEASADAVEALNHAAGFLRSQLARRVRLRQVPALVFEYDESFDRGARVSRLIDEAVARDDGTDDDNPDS</sequence>
<dbReference type="Gene3D" id="3.30.300.20">
    <property type="match status" value="1"/>
</dbReference>
<organism evidence="1">
    <name type="scientific">uncultured organism</name>
    <dbReference type="NCBI Taxonomy" id="155900"/>
    <lineage>
        <taxon>unclassified sequences</taxon>
        <taxon>environmental samples</taxon>
    </lineage>
</organism>
<name>A0A5B8R9P0_9ZZZZ</name>
<accession>A0A5B8R9P0</accession>
<dbReference type="PROSITE" id="PS01319">
    <property type="entry name" value="RBFA"/>
    <property type="match status" value="1"/>
</dbReference>
<dbReference type="EMBL" id="MN079079">
    <property type="protein sequence ID" value="QEA04072.1"/>
    <property type="molecule type" value="Genomic_DNA"/>
</dbReference>
<dbReference type="InterPro" id="IPR000238">
    <property type="entry name" value="RbfA"/>
</dbReference>
<proteinExistence type="inferred from homology"/>
<dbReference type="InterPro" id="IPR015946">
    <property type="entry name" value="KH_dom-like_a/b"/>
</dbReference>
<dbReference type="GO" id="GO:0043024">
    <property type="term" value="F:ribosomal small subunit binding"/>
    <property type="evidence" value="ECO:0007669"/>
    <property type="project" value="TreeGrafter"/>
</dbReference>
<dbReference type="InterPro" id="IPR020053">
    <property type="entry name" value="Ribosome-bd_factorA_CS"/>
</dbReference>
<dbReference type="SUPFAM" id="SSF89919">
    <property type="entry name" value="Ribosome-binding factor A, RbfA"/>
    <property type="match status" value="1"/>
</dbReference>
<reference evidence="1" key="1">
    <citation type="submission" date="2019-06" db="EMBL/GenBank/DDBJ databases">
        <authorList>
            <person name="Murdoch R.W."/>
            <person name="Fathepure B."/>
        </authorList>
    </citation>
    <scope>NUCLEOTIDE SEQUENCE</scope>
</reference>